<organism evidence="2 3">
    <name type="scientific">Terrabacter aeriphilus</name>
    <dbReference type="NCBI Taxonomy" id="515662"/>
    <lineage>
        <taxon>Bacteria</taxon>
        <taxon>Bacillati</taxon>
        <taxon>Actinomycetota</taxon>
        <taxon>Actinomycetes</taxon>
        <taxon>Micrococcales</taxon>
        <taxon>Intrasporangiaceae</taxon>
        <taxon>Terrabacter</taxon>
    </lineage>
</organism>
<dbReference type="EMBL" id="BAABIW010000010">
    <property type="protein sequence ID" value="GAA5023538.1"/>
    <property type="molecule type" value="Genomic_DNA"/>
</dbReference>
<proteinExistence type="predicted"/>
<feature type="compositionally biased region" description="Basic and acidic residues" evidence="1">
    <location>
        <begin position="21"/>
        <end position="35"/>
    </location>
</feature>
<sequence>MTNHPDHELEVLEEDQTVPPRPEENIADVRGDSEKAGTAGPSEPTDAP</sequence>
<feature type="compositionally biased region" description="Basic and acidic residues" evidence="1">
    <location>
        <begin position="1"/>
        <end position="10"/>
    </location>
</feature>
<feature type="region of interest" description="Disordered" evidence="1">
    <location>
        <begin position="1"/>
        <end position="48"/>
    </location>
</feature>
<gene>
    <name evidence="2" type="ORF">GCM10023258_14950</name>
</gene>
<reference evidence="3" key="1">
    <citation type="journal article" date="2019" name="Int. J. Syst. Evol. Microbiol.">
        <title>The Global Catalogue of Microorganisms (GCM) 10K type strain sequencing project: providing services to taxonomists for standard genome sequencing and annotation.</title>
        <authorList>
            <consortium name="The Broad Institute Genomics Platform"/>
            <consortium name="The Broad Institute Genome Sequencing Center for Infectious Disease"/>
            <person name="Wu L."/>
            <person name="Ma J."/>
        </authorList>
    </citation>
    <scope>NUCLEOTIDE SEQUENCE [LARGE SCALE GENOMIC DNA]</scope>
    <source>
        <strain evidence="3">JCM 17687</strain>
    </source>
</reference>
<name>A0ABP9J8K0_9MICO</name>
<comment type="caution">
    <text evidence="2">The sequence shown here is derived from an EMBL/GenBank/DDBJ whole genome shotgun (WGS) entry which is preliminary data.</text>
</comment>
<accession>A0ABP9J8K0</accession>
<dbReference type="RefSeq" id="WP_345506833.1">
    <property type="nucleotide sequence ID" value="NZ_BAABIW010000010.1"/>
</dbReference>
<protein>
    <submittedName>
        <fullName evidence="2">Uncharacterized protein</fullName>
    </submittedName>
</protein>
<keyword evidence="3" id="KW-1185">Reference proteome</keyword>
<evidence type="ECO:0000256" key="1">
    <source>
        <dbReference type="SAM" id="MobiDB-lite"/>
    </source>
</evidence>
<evidence type="ECO:0000313" key="3">
    <source>
        <dbReference type="Proteomes" id="UP001500427"/>
    </source>
</evidence>
<dbReference type="Proteomes" id="UP001500427">
    <property type="component" value="Unassembled WGS sequence"/>
</dbReference>
<evidence type="ECO:0000313" key="2">
    <source>
        <dbReference type="EMBL" id="GAA5023538.1"/>
    </source>
</evidence>